<dbReference type="InterPro" id="IPR045079">
    <property type="entry name" value="Oxoprolinase-like"/>
</dbReference>
<accession>I4C4Q2</accession>
<dbReference type="HOGENOM" id="CLU_020413_1_1_7"/>
<dbReference type="InterPro" id="IPR003692">
    <property type="entry name" value="Hydantoinase_B"/>
</dbReference>
<dbReference type="RefSeq" id="WP_014809689.1">
    <property type="nucleotide sequence ID" value="NC_018025.1"/>
</dbReference>
<dbReference type="AlphaFoldDB" id="I4C4Q2"/>
<sequence length="583" mass="62908">MSQKFDPITLEILWRRLISIVDEADASVARTAFSSLLRDAHDYTCMFTDGQGNELVQGTFCTPGQAGAMALGIKKVIRHFPYEEYRPGDVIIVNDPWLLAGHLNDVCVLSPVFYKDRVVAFTACVFHHSDIGGRVASDNREVHEEGLFIPPIKLYTAGVPNESVLDLIRWNVRTPEEVIGDIRSQVASNHVCAEKVVEMLSDEGLDSLDDLAGEIISRTENSMRQAISKIPDGTYPYKGVIEGAGKRDDITIALTVNVKDSDILVDFDGTSPQVNWGVNVVYNFTYTYVFMAIKSAFDPDIPINEGATRPIKMTAPEGCVVNCKFPAAVAARMQVGHFMTEMVFRALAPAIPDRIIAGSGGTPAQTNIMYGRRHNGKPWFTMIIRGGGLGASGSMDGHHCAIFPANGANTPVEIFESDTPLLVEQRGLLLDSGGPGKRRGGLGRKMVIRVPDDEFAPLPPVTIAVQAGRFRYPPEGLFGGGNASTARFLKNDEPADPSGLTFAEPGDQVAFYSAGGGGYGNPFERDPDEVAADVQNGYVSIESARDDYGVIVAPDTLAVDAAATSILRSKTLCACNADALSKQ</sequence>
<name>I4C4Q2_DESTA</name>
<evidence type="ECO:0000313" key="2">
    <source>
        <dbReference type="EMBL" id="AFM24543.1"/>
    </source>
</evidence>
<dbReference type="PANTHER" id="PTHR11365:SF23">
    <property type="entry name" value="HYPOTHETICAL 5-OXOPROLINASE (EUROFUNG)-RELATED"/>
    <property type="match status" value="1"/>
</dbReference>
<dbReference type="STRING" id="706587.Desti_1835"/>
<gene>
    <name evidence="2" type="ordered locus">Desti_1835</name>
</gene>
<dbReference type="GO" id="GO:0005829">
    <property type="term" value="C:cytosol"/>
    <property type="evidence" value="ECO:0007669"/>
    <property type="project" value="TreeGrafter"/>
</dbReference>
<dbReference type="PANTHER" id="PTHR11365">
    <property type="entry name" value="5-OXOPROLINASE RELATED"/>
    <property type="match status" value="1"/>
</dbReference>
<reference evidence="3" key="1">
    <citation type="submission" date="2012-06" db="EMBL/GenBank/DDBJ databases">
        <title>Complete sequence of chromosome of Desulfomonile tiedjei DSM 6799.</title>
        <authorList>
            <person name="Lucas S."/>
            <person name="Copeland A."/>
            <person name="Lapidus A."/>
            <person name="Glavina del Rio T."/>
            <person name="Dalin E."/>
            <person name="Tice H."/>
            <person name="Bruce D."/>
            <person name="Goodwin L."/>
            <person name="Pitluck S."/>
            <person name="Peters L."/>
            <person name="Ovchinnikova G."/>
            <person name="Zeytun A."/>
            <person name="Lu M."/>
            <person name="Kyrpides N."/>
            <person name="Mavromatis K."/>
            <person name="Ivanova N."/>
            <person name="Brettin T."/>
            <person name="Detter J.C."/>
            <person name="Han C."/>
            <person name="Larimer F."/>
            <person name="Land M."/>
            <person name="Hauser L."/>
            <person name="Markowitz V."/>
            <person name="Cheng J.-F."/>
            <person name="Hugenholtz P."/>
            <person name="Woyke T."/>
            <person name="Wu D."/>
            <person name="Spring S."/>
            <person name="Schroeder M."/>
            <person name="Brambilla E."/>
            <person name="Klenk H.-P."/>
            <person name="Eisen J.A."/>
        </authorList>
    </citation>
    <scope>NUCLEOTIDE SEQUENCE [LARGE SCALE GENOMIC DNA]</scope>
    <source>
        <strain evidence="3">ATCC 49306 / DSM 6799 / DCB-1</strain>
    </source>
</reference>
<proteinExistence type="predicted"/>
<dbReference type="GO" id="GO:0006749">
    <property type="term" value="P:glutathione metabolic process"/>
    <property type="evidence" value="ECO:0007669"/>
    <property type="project" value="TreeGrafter"/>
</dbReference>
<dbReference type="KEGG" id="dti:Desti_1835"/>
<dbReference type="EMBL" id="CP003360">
    <property type="protein sequence ID" value="AFM24543.1"/>
    <property type="molecule type" value="Genomic_DNA"/>
</dbReference>
<feature type="domain" description="Hydantoinase B/oxoprolinase" evidence="1">
    <location>
        <begin position="6"/>
        <end position="522"/>
    </location>
</feature>
<keyword evidence="3" id="KW-1185">Reference proteome</keyword>
<evidence type="ECO:0000313" key="3">
    <source>
        <dbReference type="Proteomes" id="UP000006055"/>
    </source>
</evidence>
<dbReference type="eggNOG" id="COG0146">
    <property type="taxonomic scope" value="Bacteria"/>
</dbReference>
<dbReference type="Pfam" id="PF02538">
    <property type="entry name" value="Hydantoinase_B"/>
    <property type="match status" value="1"/>
</dbReference>
<dbReference type="PATRIC" id="fig|706587.4.peg.2109"/>
<dbReference type="Proteomes" id="UP000006055">
    <property type="component" value="Chromosome"/>
</dbReference>
<organism evidence="2 3">
    <name type="scientific">Desulfomonile tiedjei (strain ATCC 49306 / DSM 6799 / DCB-1)</name>
    <dbReference type="NCBI Taxonomy" id="706587"/>
    <lineage>
        <taxon>Bacteria</taxon>
        <taxon>Pseudomonadati</taxon>
        <taxon>Thermodesulfobacteriota</taxon>
        <taxon>Desulfomonilia</taxon>
        <taxon>Desulfomonilales</taxon>
        <taxon>Desulfomonilaceae</taxon>
        <taxon>Desulfomonile</taxon>
    </lineage>
</organism>
<dbReference type="GO" id="GO:0017168">
    <property type="term" value="F:5-oxoprolinase (ATP-hydrolyzing) activity"/>
    <property type="evidence" value="ECO:0007669"/>
    <property type="project" value="TreeGrafter"/>
</dbReference>
<protein>
    <submittedName>
        <fullName evidence="2">N-methylhydantoinase B/acetone carboxylase, alpha subunit</fullName>
    </submittedName>
</protein>
<evidence type="ECO:0000259" key="1">
    <source>
        <dbReference type="Pfam" id="PF02538"/>
    </source>
</evidence>
<dbReference type="OrthoDB" id="9759608at2"/>